<feature type="region of interest" description="Disordered" evidence="1">
    <location>
        <begin position="1"/>
        <end position="84"/>
    </location>
</feature>
<dbReference type="eggNOG" id="KOG1425">
    <property type="taxonomic scope" value="Eukaryota"/>
</dbReference>
<keyword evidence="4" id="KW-1185">Reference proteome</keyword>
<dbReference type="InterPro" id="IPR009730">
    <property type="entry name" value="MFAP1_C"/>
</dbReference>
<feature type="compositionally biased region" description="Low complexity" evidence="1">
    <location>
        <begin position="1"/>
        <end position="17"/>
    </location>
</feature>
<feature type="compositionally biased region" description="Acidic residues" evidence="1">
    <location>
        <begin position="73"/>
        <end position="84"/>
    </location>
</feature>
<evidence type="ECO:0000256" key="1">
    <source>
        <dbReference type="SAM" id="MobiDB-lite"/>
    </source>
</evidence>
<sequence>MSSSEYESSGDESSSSSSEEEVLITKPVYISKTQRNEPPKQNDDEASSERQKQIINSKLDQKIEPKESVTEKDEYDGIDDTDDINPEIEFENWKLRELERFKRDQEIIKQLELEKEDQLRRKINGNN</sequence>
<dbReference type="EMBL" id="AOGT01000656">
    <property type="protein sequence ID" value="EMG49454.1"/>
    <property type="molecule type" value="Genomic_DNA"/>
</dbReference>
<name>M3K3X1_CANMX</name>
<dbReference type="STRING" id="1245528.M3K3X1"/>
<dbReference type="InterPro" id="IPR033194">
    <property type="entry name" value="MFAP1"/>
</dbReference>
<gene>
    <name evidence="3" type="ORF">G210_5778</name>
</gene>
<accession>M3K3X1</accession>
<feature type="domain" description="Micro-fibrillar-associated protein 1 C-terminal" evidence="2">
    <location>
        <begin position="18"/>
        <end position="122"/>
    </location>
</feature>
<dbReference type="OrthoDB" id="1111734at2759"/>
<evidence type="ECO:0000313" key="4">
    <source>
        <dbReference type="Proteomes" id="UP000011777"/>
    </source>
</evidence>
<dbReference type="Pfam" id="PF06991">
    <property type="entry name" value="MFAP1"/>
    <property type="match status" value="1"/>
</dbReference>
<proteinExistence type="predicted"/>
<organism evidence="3 4">
    <name type="scientific">Candida maltosa (strain Xu316)</name>
    <name type="common">Yeast</name>
    <dbReference type="NCBI Taxonomy" id="1245528"/>
    <lineage>
        <taxon>Eukaryota</taxon>
        <taxon>Fungi</taxon>
        <taxon>Dikarya</taxon>
        <taxon>Ascomycota</taxon>
        <taxon>Saccharomycotina</taxon>
        <taxon>Pichiomycetes</taxon>
        <taxon>Debaryomycetaceae</taxon>
        <taxon>Candida/Lodderomyces clade</taxon>
        <taxon>Candida</taxon>
    </lineage>
</organism>
<comment type="caution">
    <text evidence="3">The sequence shown here is derived from an EMBL/GenBank/DDBJ whole genome shotgun (WGS) entry which is preliminary data.</text>
</comment>
<feature type="compositionally biased region" description="Basic and acidic residues" evidence="1">
    <location>
        <begin position="59"/>
        <end position="72"/>
    </location>
</feature>
<dbReference type="Proteomes" id="UP000011777">
    <property type="component" value="Unassembled WGS sequence"/>
</dbReference>
<dbReference type="HOGENOM" id="CLU_1815551_0_0_1"/>
<dbReference type="PANTHER" id="PTHR15327">
    <property type="entry name" value="MICROFIBRIL-ASSOCIATED PROTEIN"/>
    <property type="match status" value="1"/>
</dbReference>
<evidence type="ECO:0000259" key="2">
    <source>
        <dbReference type="Pfam" id="PF06991"/>
    </source>
</evidence>
<dbReference type="AlphaFoldDB" id="M3K3X1"/>
<feature type="compositionally biased region" description="Basic and acidic residues" evidence="1">
    <location>
        <begin position="34"/>
        <end position="52"/>
    </location>
</feature>
<protein>
    <recommendedName>
        <fullName evidence="2">Micro-fibrillar-associated protein 1 C-terminal domain-containing protein</fullName>
    </recommendedName>
</protein>
<reference evidence="3 4" key="1">
    <citation type="submission" date="2013-02" db="EMBL/GenBank/DDBJ databases">
        <title>Genome sequence of Candida maltosa Xu316, a potential industrial strain for xylitol and ethanol production.</title>
        <authorList>
            <person name="Yu J."/>
            <person name="Wang Q."/>
            <person name="Geng X."/>
            <person name="Bao W."/>
            <person name="He P."/>
            <person name="Cai J."/>
        </authorList>
    </citation>
    <scope>NUCLEOTIDE SEQUENCE [LARGE SCALE GENOMIC DNA]</scope>
    <source>
        <strain evidence="4">Xu316</strain>
    </source>
</reference>
<dbReference type="OMA" id="ENWKIRE"/>
<evidence type="ECO:0000313" key="3">
    <source>
        <dbReference type="EMBL" id="EMG49454.1"/>
    </source>
</evidence>